<keyword evidence="3" id="KW-0507">mRNA processing</keyword>
<dbReference type="PANTHER" id="PTHR43979">
    <property type="entry name" value="PRE-MRNA-PROCESSING FACTOR 17"/>
    <property type="match status" value="1"/>
</dbReference>
<dbReference type="AlphaFoldDB" id="A0A9P0GEG5"/>
<dbReference type="PROSITE" id="PS50082">
    <property type="entry name" value="WD_REPEATS_2"/>
    <property type="match status" value="5"/>
</dbReference>
<dbReference type="OrthoDB" id="10257301at2759"/>
<dbReference type="InterPro" id="IPR020472">
    <property type="entry name" value="WD40_PAC1"/>
</dbReference>
<evidence type="ECO:0000256" key="7">
    <source>
        <dbReference type="ARBA" id="ARBA00023242"/>
    </source>
</evidence>
<dbReference type="PROSITE" id="PS00678">
    <property type="entry name" value="WD_REPEATS_1"/>
    <property type="match status" value="1"/>
</dbReference>
<feature type="region of interest" description="Disordered" evidence="12">
    <location>
        <begin position="1"/>
        <end position="34"/>
    </location>
</feature>
<evidence type="ECO:0000256" key="2">
    <source>
        <dbReference type="ARBA" id="ARBA00022574"/>
    </source>
</evidence>
<feature type="repeat" description="WD" evidence="11">
    <location>
        <begin position="406"/>
        <end position="438"/>
    </location>
</feature>
<dbReference type="Gene3D" id="2.130.10.10">
    <property type="entry name" value="YVTN repeat-like/Quinoprotein amine dehydrogenase"/>
    <property type="match status" value="1"/>
</dbReference>
<dbReference type="EMBL" id="OV651814">
    <property type="protein sequence ID" value="CAH1106432.1"/>
    <property type="molecule type" value="Genomic_DNA"/>
</dbReference>
<evidence type="ECO:0000256" key="3">
    <source>
        <dbReference type="ARBA" id="ARBA00022664"/>
    </source>
</evidence>
<evidence type="ECO:0000256" key="6">
    <source>
        <dbReference type="ARBA" id="ARBA00023187"/>
    </source>
</evidence>
<dbReference type="InterPro" id="IPR001680">
    <property type="entry name" value="WD40_rpt"/>
</dbReference>
<reference evidence="13" key="1">
    <citation type="submission" date="2022-01" db="EMBL/GenBank/DDBJ databases">
        <authorList>
            <person name="King R."/>
        </authorList>
    </citation>
    <scope>NUCLEOTIDE SEQUENCE</scope>
</reference>
<sequence length="571" mass="64861">MLSLLQYSGSSDEDGDTSLNTAKKSTSDPETKINPKYSFKSQLAVCAAPEVVPTGLDADQMHINLDTTELSYNPKFDVLFAPILGPVNPFKTQQQSVDRNMLSGHIEQAHVSEFQFENQRRTFTSYGYALDPSITNDGQIKVVGSTEEGKDVDSVKTVFETSKIRPLDKRKRKKNDDPGDVDGFLGPWGGFVDEQKVAKPTEEEQAELDEITSKKNKKGKPNEDKPIEEKSVLHIKDAVDYQGRSFLHAPQDVGVNLRSDSPPEKCFLPKSHIHTWTGHSKGIAAIRLFPRTGHLLLSAGMDCRIKIWEVYNERRCIRTYYGHRQAVRDINFNNSGKQFLSAGYDRYIKLWDTETGQVVSRFTSRKIPYCVKFNPDKNKQHLFVAGTSDKKIICWDTRSGDIVQEYDRHLGAVNSITFVDENRRFVTTSDDKSLRVWEWDIPVDMKYIADPTMHSMPSVTPAPNGKWLACQSMDNKIVIFSAMNRFKINRKKTFTGHMVAGYACSLDFSPDMSYITSGDADGKVYIWDWKSTKLFKKWKAHDNVCIGVLWHPHEPSKLISAGWDGLIKYWD</sequence>
<gene>
    <name evidence="13" type="ORF">PSYICH_LOCUS7555</name>
</gene>
<evidence type="ECO:0000256" key="11">
    <source>
        <dbReference type="PROSITE-ProRule" id="PRU00221"/>
    </source>
</evidence>
<feature type="compositionally biased region" description="Basic and acidic residues" evidence="12">
    <location>
        <begin position="220"/>
        <end position="229"/>
    </location>
</feature>
<dbReference type="CDD" id="cd00200">
    <property type="entry name" value="WD40"/>
    <property type="match status" value="1"/>
</dbReference>
<dbReference type="GO" id="GO:0071013">
    <property type="term" value="C:catalytic step 2 spliceosome"/>
    <property type="evidence" value="ECO:0007669"/>
    <property type="project" value="InterPro"/>
</dbReference>
<keyword evidence="2 11" id="KW-0853">WD repeat</keyword>
<feature type="repeat" description="WD" evidence="11">
    <location>
        <begin position="276"/>
        <end position="310"/>
    </location>
</feature>
<organism evidence="13 14">
    <name type="scientific">Psylliodes chrysocephalus</name>
    <dbReference type="NCBI Taxonomy" id="3402493"/>
    <lineage>
        <taxon>Eukaryota</taxon>
        <taxon>Metazoa</taxon>
        <taxon>Ecdysozoa</taxon>
        <taxon>Arthropoda</taxon>
        <taxon>Hexapoda</taxon>
        <taxon>Insecta</taxon>
        <taxon>Pterygota</taxon>
        <taxon>Neoptera</taxon>
        <taxon>Endopterygota</taxon>
        <taxon>Coleoptera</taxon>
        <taxon>Polyphaga</taxon>
        <taxon>Cucujiformia</taxon>
        <taxon>Chrysomeloidea</taxon>
        <taxon>Chrysomelidae</taxon>
        <taxon>Galerucinae</taxon>
        <taxon>Alticini</taxon>
        <taxon>Psylliodes</taxon>
    </lineage>
</organism>
<feature type="repeat" description="WD" evidence="11">
    <location>
        <begin position="505"/>
        <end position="537"/>
    </location>
</feature>
<dbReference type="Proteomes" id="UP001153636">
    <property type="component" value="Chromosome 2"/>
</dbReference>
<accession>A0A9P0GEG5</accession>
<dbReference type="InterPro" id="IPR019775">
    <property type="entry name" value="WD40_repeat_CS"/>
</dbReference>
<dbReference type="InterPro" id="IPR032847">
    <property type="entry name" value="PRPF17"/>
</dbReference>
<name>A0A9P0GEG5_9CUCU</name>
<comment type="subcellular location">
    <subcellularLocation>
        <location evidence="1">Nucleus</location>
    </subcellularLocation>
</comment>
<dbReference type="FunFam" id="2.130.10.10:FF:000034">
    <property type="entry name" value="Pre-mRNA-processing factor 17, putative"/>
    <property type="match status" value="1"/>
</dbReference>
<protein>
    <recommendedName>
        <fullName evidence="8">Pre-mRNA-processing factor 17</fullName>
    </recommendedName>
    <alternativeName>
        <fullName evidence="10">Cell division cycle 40 homolog</fullName>
    </alternativeName>
    <alternativeName>
        <fullName evidence="9">PRP17 homolog</fullName>
    </alternativeName>
</protein>
<dbReference type="InterPro" id="IPR036322">
    <property type="entry name" value="WD40_repeat_dom_sf"/>
</dbReference>
<keyword evidence="7" id="KW-0539">Nucleus</keyword>
<feature type="repeat" description="WD" evidence="11">
    <location>
        <begin position="538"/>
        <end position="571"/>
    </location>
</feature>
<evidence type="ECO:0000256" key="10">
    <source>
        <dbReference type="ARBA" id="ARBA00076678"/>
    </source>
</evidence>
<dbReference type="SUPFAM" id="SSF50978">
    <property type="entry name" value="WD40 repeat-like"/>
    <property type="match status" value="1"/>
</dbReference>
<evidence type="ECO:0000256" key="5">
    <source>
        <dbReference type="ARBA" id="ARBA00022737"/>
    </source>
</evidence>
<dbReference type="GO" id="GO:0000398">
    <property type="term" value="P:mRNA splicing, via spliceosome"/>
    <property type="evidence" value="ECO:0007669"/>
    <property type="project" value="InterPro"/>
</dbReference>
<evidence type="ECO:0000256" key="9">
    <source>
        <dbReference type="ARBA" id="ARBA00075265"/>
    </source>
</evidence>
<dbReference type="InterPro" id="IPR015943">
    <property type="entry name" value="WD40/YVTN_repeat-like_dom_sf"/>
</dbReference>
<feature type="repeat" description="WD" evidence="11">
    <location>
        <begin position="320"/>
        <end position="361"/>
    </location>
</feature>
<keyword evidence="4" id="KW-0747">Spliceosome</keyword>
<evidence type="ECO:0000256" key="1">
    <source>
        <dbReference type="ARBA" id="ARBA00004123"/>
    </source>
</evidence>
<evidence type="ECO:0000313" key="13">
    <source>
        <dbReference type="EMBL" id="CAH1106432.1"/>
    </source>
</evidence>
<dbReference type="PROSITE" id="PS50294">
    <property type="entry name" value="WD_REPEATS_REGION"/>
    <property type="match status" value="4"/>
</dbReference>
<evidence type="ECO:0000256" key="12">
    <source>
        <dbReference type="SAM" id="MobiDB-lite"/>
    </source>
</evidence>
<dbReference type="GO" id="GO:0003729">
    <property type="term" value="F:mRNA binding"/>
    <property type="evidence" value="ECO:0007669"/>
    <property type="project" value="TreeGrafter"/>
</dbReference>
<evidence type="ECO:0000256" key="8">
    <source>
        <dbReference type="ARBA" id="ARBA00068146"/>
    </source>
</evidence>
<feature type="compositionally biased region" description="Polar residues" evidence="12">
    <location>
        <begin position="1"/>
        <end position="10"/>
    </location>
</feature>
<dbReference type="PRINTS" id="PR00320">
    <property type="entry name" value="GPROTEINBRPT"/>
</dbReference>
<keyword evidence="14" id="KW-1185">Reference proteome</keyword>
<dbReference type="SMART" id="SM00320">
    <property type="entry name" value="WD40"/>
    <property type="match status" value="7"/>
</dbReference>
<keyword evidence="6" id="KW-0508">mRNA splicing</keyword>
<evidence type="ECO:0000256" key="4">
    <source>
        <dbReference type="ARBA" id="ARBA00022728"/>
    </source>
</evidence>
<dbReference type="Pfam" id="PF00400">
    <property type="entry name" value="WD40"/>
    <property type="match status" value="6"/>
</dbReference>
<feature type="region of interest" description="Disordered" evidence="12">
    <location>
        <begin position="167"/>
        <end position="229"/>
    </location>
</feature>
<feature type="compositionally biased region" description="Basic and acidic residues" evidence="12">
    <location>
        <begin position="193"/>
        <end position="202"/>
    </location>
</feature>
<dbReference type="PANTHER" id="PTHR43979:SF1">
    <property type="entry name" value="PRE-MRNA-PROCESSING FACTOR 17"/>
    <property type="match status" value="1"/>
</dbReference>
<proteinExistence type="predicted"/>
<evidence type="ECO:0000313" key="14">
    <source>
        <dbReference type="Proteomes" id="UP001153636"/>
    </source>
</evidence>
<keyword evidence="5" id="KW-0677">Repeat</keyword>